<accession>A0A4Q7U1Z3</accession>
<name>A0A4Q7U1Z3_9MICO</name>
<protein>
    <submittedName>
        <fullName evidence="4">Acetyl esterase/lipase</fullName>
    </submittedName>
</protein>
<dbReference type="EMBL" id="SHKI01000003">
    <property type="protein sequence ID" value="RZT66847.1"/>
    <property type="molecule type" value="Genomic_DNA"/>
</dbReference>
<dbReference type="Proteomes" id="UP000291832">
    <property type="component" value="Unassembled WGS sequence"/>
</dbReference>
<comment type="caution">
    <text evidence="4">The sequence shown here is derived from an EMBL/GenBank/DDBJ whole genome shotgun (WGS) entry which is preliminary data.</text>
</comment>
<reference evidence="4 5" key="1">
    <citation type="journal article" date="2015" name="Stand. Genomic Sci.">
        <title>Genomic Encyclopedia of Bacterial and Archaeal Type Strains, Phase III: the genomes of soil and plant-associated and newly described type strains.</title>
        <authorList>
            <person name="Whitman W.B."/>
            <person name="Woyke T."/>
            <person name="Klenk H.P."/>
            <person name="Zhou Y."/>
            <person name="Lilburn T.G."/>
            <person name="Beck B.J."/>
            <person name="De Vos P."/>
            <person name="Vandamme P."/>
            <person name="Eisen J.A."/>
            <person name="Garrity G."/>
            <person name="Hugenholtz P."/>
            <person name="Kyrpides N.C."/>
        </authorList>
    </citation>
    <scope>NUCLEOTIDE SEQUENCE [LARGE SCALE GENOMIC DNA]</scope>
    <source>
        <strain evidence="4 5">RF6</strain>
    </source>
</reference>
<feature type="compositionally biased region" description="Low complexity" evidence="2">
    <location>
        <begin position="99"/>
        <end position="111"/>
    </location>
</feature>
<sequence>MNVTGGFAQRGLAARVLTYTETVSVPARATRGSRATARAATLILAALAAGGLSACDTVAAGEARAGQTVRAGTEEATMRITDVEVAGPADSGAAGGAAGSVDADAASSARSEPGATNRLGSERVRVREYEPALEPGGRPWATLVWAHGGSFSRGTLDWPEADWVSRQFAEAGIHVYSVDYGLVSDTVKAPAPSRDLAAAFAWVAERAERDAPLVLGGASAGAHLATLAALDRADLAAAGAGRPADALILEYPTLHRVQRPDAAIAAATAELPEQRRFDPARIAGMYEFYLGDGAEGEAAAATAVAGELPAERLGLLPPTTIVNADADELRASGEQFAEQLRAAGVPVAESIQPGTVHGYMNRPEESASALADAEATIDRFVAALRGVAVAGGSDAE</sequence>
<dbReference type="AlphaFoldDB" id="A0A4Q7U1Z3"/>
<dbReference type="Gene3D" id="3.40.50.1820">
    <property type="entry name" value="alpha/beta hydrolase"/>
    <property type="match status" value="1"/>
</dbReference>
<organism evidence="4 5">
    <name type="scientific">Leucobacter luti</name>
    <dbReference type="NCBI Taxonomy" id="340320"/>
    <lineage>
        <taxon>Bacteria</taxon>
        <taxon>Bacillati</taxon>
        <taxon>Actinomycetota</taxon>
        <taxon>Actinomycetes</taxon>
        <taxon>Micrococcales</taxon>
        <taxon>Microbacteriaceae</taxon>
        <taxon>Leucobacter</taxon>
    </lineage>
</organism>
<dbReference type="InterPro" id="IPR050300">
    <property type="entry name" value="GDXG_lipolytic_enzyme"/>
</dbReference>
<evidence type="ECO:0000256" key="1">
    <source>
        <dbReference type="ARBA" id="ARBA00022801"/>
    </source>
</evidence>
<feature type="region of interest" description="Disordered" evidence="2">
    <location>
        <begin position="87"/>
        <end position="123"/>
    </location>
</feature>
<evidence type="ECO:0000313" key="4">
    <source>
        <dbReference type="EMBL" id="RZT66847.1"/>
    </source>
</evidence>
<dbReference type="InterPro" id="IPR029058">
    <property type="entry name" value="AB_hydrolase_fold"/>
</dbReference>
<dbReference type="GO" id="GO:0016787">
    <property type="term" value="F:hydrolase activity"/>
    <property type="evidence" value="ECO:0007669"/>
    <property type="project" value="UniProtKB-KW"/>
</dbReference>
<feature type="domain" description="Alpha/beta hydrolase fold-3" evidence="3">
    <location>
        <begin position="143"/>
        <end position="360"/>
    </location>
</feature>
<dbReference type="Pfam" id="PF07859">
    <property type="entry name" value="Abhydrolase_3"/>
    <property type="match status" value="1"/>
</dbReference>
<evidence type="ECO:0000313" key="5">
    <source>
        <dbReference type="Proteomes" id="UP000291832"/>
    </source>
</evidence>
<dbReference type="SUPFAM" id="SSF53474">
    <property type="entry name" value="alpha/beta-Hydrolases"/>
    <property type="match status" value="1"/>
</dbReference>
<dbReference type="InterPro" id="IPR013094">
    <property type="entry name" value="AB_hydrolase_3"/>
</dbReference>
<evidence type="ECO:0000259" key="3">
    <source>
        <dbReference type="Pfam" id="PF07859"/>
    </source>
</evidence>
<keyword evidence="1" id="KW-0378">Hydrolase</keyword>
<gene>
    <name evidence="4" type="ORF">EV139_0974</name>
</gene>
<proteinExistence type="predicted"/>
<dbReference type="PANTHER" id="PTHR48081">
    <property type="entry name" value="AB HYDROLASE SUPERFAMILY PROTEIN C4A8.06C"/>
    <property type="match status" value="1"/>
</dbReference>
<evidence type="ECO:0000256" key="2">
    <source>
        <dbReference type="SAM" id="MobiDB-lite"/>
    </source>
</evidence>
<keyword evidence="5" id="KW-1185">Reference proteome</keyword>